<evidence type="ECO:0000313" key="5">
    <source>
        <dbReference type="Proteomes" id="UP000027222"/>
    </source>
</evidence>
<keyword evidence="2" id="KW-0812">Transmembrane</keyword>
<dbReference type="InterPro" id="IPR045338">
    <property type="entry name" value="DUF6535"/>
</dbReference>
<keyword evidence="2" id="KW-1133">Transmembrane helix</keyword>
<organism evidence="4 5">
    <name type="scientific">Galerina marginata (strain CBS 339.88)</name>
    <dbReference type="NCBI Taxonomy" id="685588"/>
    <lineage>
        <taxon>Eukaryota</taxon>
        <taxon>Fungi</taxon>
        <taxon>Dikarya</taxon>
        <taxon>Basidiomycota</taxon>
        <taxon>Agaricomycotina</taxon>
        <taxon>Agaricomycetes</taxon>
        <taxon>Agaricomycetidae</taxon>
        <taxon>Agaricales</taxon>
        <taxon>Agaricineae</taxon>
        <taxon>Strophariaceae</taxon>
        <taxon>Galerina</taxon>
    </lineage>
</organism>
<evidence type="ECO:0000256" key="1">
    <source>
        <dbReference type="SAM" id="MobiDB-lite"/>
    </source>
</evidence>
<dbReference type="STRING" id="685588.A0A067SLB6"/>
<proteinExistence type="predicted"/>
<keyword evidence="5" id="KW-1185">Reference proteome</keyword>
<name>A0A067SLB6_GALM3</name>
<keyword evidence="2" id="KW-0472">Membrane</keyword>
<dbReference type="HOGENOM" id="CLU_018402_0_0_1"/>
<feature type="region of interest" description="Disordered" evidence="1">
    <location>
        <begin position="627"/>
        <end position="649"/>
    </location>
</feature>
<dbReference type="EMBL" id="KL142391">
    <property type="protein sequence ID" value="KDR71745.1"/>
    <property type="molecule type" value="Genomic_DNA"/>
</dbReference>
<feature type="domain" description="DUF6535" evidence="3">
    <location>
        <begin position="8"/>
        <end position="102"/>
    </location>
</feature>
<dbReference type="Pfam" id="PF20153">
    <property type="entry name" value="DUF6535"/>
    <property type="match status" value="1"/>
</dbReference>
<evidence type="ECO:0000313" key="4">
    <source>
        <dbReference type="EMBL" id="KDR71745.1"/>
    </source>
</evidence>
<dbReference type="Proteomes" id="UP000027222">
    <property type="component" value="Unassembled WGS sequence"/>
</dbReference>
<evidence type="ECO:0000259" key="3">
    <source>
        <dbReference type="Pfam" id="PF20153"/>
    </source>
</evidence>
<feature type="compositionally biased region" description="Polar residues" evidence="1">
    <location>
        <begin position="627"/>
        <end position="639"/>
    </location>
</feature>
<protein>
    <recommendedName>
        <fullName evidence="3">DUF6535 domain-containing protein</fullName>
    </recommendedName>
</protein>
<feature type="transmembrane region" description="Helical" evidence="2">
    <location>
        <begin position="22"/>
        <end position="45"/>
    </location>
</feature>
<sequence>MAPFSFTNPVFTPTHSSIRVNAFWFLSLVLSLTTVLVGIVTLQWLREYQSYPGLSPRDTRAVFRMRSEGMERWYVWRIFTILPLLLQAALILFFGGIIDFLLALESKVAIPVAIVIGSALLFLAATTALPTLQGLFLYLPFLFVRDLSEPPTQCPYKSPQAHAFRTMLSSSFTLAHHTFLTLRPLFQRISSLFRLPPGSEIEADNIEHHYVLSQLLVTWQKKTWIDFDSAWLSLRGICVQGLKDQQPGLNSHCHKLHPNFLRLFDSVRAVQEAIQDSTFNQTDMFRSAIYHCFSDMSTTFLTDSWSKHYYTFHEDTFHRQHRYFFTLWYEGAADYESQYKFNYHEPLTRRWDSDQDLNLTTFHYQNLQLFAWQTWAANSQVFLNHAAELHIRLAKCWGTAQFVHSSEREPGTQLPCHLLLPYDWKLCMNSVLLWQYSHVIMAFFKSAANIGDEIRPNCLIAHPCVIDFLEGAASTTELAMTLPGLPTTQYDIGLSDAYSAVFSYIRDQLNLSLASIATNDQDTIRPGIFIFYTSAIYVRNLMAEGAYHWDALNRDSIGLLLPLLQNYRRQTIDIGIVDEFLEHQFTGIDFGFVRFSKEWWSFLDYEVCSVDVYLYLDPNSWMSQSPENLQVSHPHASNDSVDRGVGTSDSNHVVVPIEYSSTRIPNPNRERLSSL</sequence>
<feature type="transmembrane region" description="Helical" evidence="2">
    <location>
        <begin position="74"/>
        <end position="98"/>
    </location>
</feature>
<evidence type="ECO:0000256" key="2">
    <source>
        <dbReference type="SAM" id="Phobius"/>
    </source>
</evidence>
<dbReference type="AlphaFoldDB" id="A0A067SLB6"/>
<gene>
    <name evidence="4" type="ORF">GALMADRAFT_253491</name>
</gene>
<accession>A0A067SLB6</accession>
<reference evidence="5" key="1">
    <citation type="journal article" date="2014" name="Proc. Natl. Acad. Sci. U.S.A.">
        <title>Extensive sampling of basidiomycete genomes demonstrates inadequacy of the white-rot/brown-rot paradigm for wood decay fungi.</title>
        <authorList>
            <person name="Riley R."/>
            <person name="Salamov A.A."/>
            <person name="Brown D.W."/>
            <person name="Nagy L.G."/>
            <person name="Floudas D."/>
            <person name="Held B.W."/>
            <person name="Levasseur A."/>
            <person name="Lombard V."/>
            <person name="Morin E."/>
            <person name="Otillar R."/>
            <person name="Lindquist E.A."/>
            <person name="Sun H."/>
            <person name="LaButti K.M."/>
            <person name="Schmutz J."/>
            <person name="Jabbour D."/>
            <person name="Luo H."/>
            <person name="Baker S.E."/>
            <person name="Pisabarro A.G."/>
            <person name="Walton J.D."/>
            <person name="Blanchette R.A."/>
            <person name="Henrissat B."/>
            <person name="Martin F."/>
            <person name="Cullen D."/>
            <person name="Hibbett D.S."/>
            <person name="Grigoriev I.V."/>
        </authorList>
    </citation>
    <scope>NUCLEOTIDE SEQUENCE [LARGE SCALE GENOMIC DNA]</scope>
    <source>
        <strain evidence="5">CBS 339.88</strain>
    </source>
</reference>
<feature type="transmembrane region" description="Helical" evidence="2">
    <location>
        <begin position="110"/>
        <end position="139"/>
    </location>
</feature>